<dbReference type="SMART" id="SM01043">
    <property type="entry name" value="BTAD"/>
    <property type="match status" value="1"/>
</dbReference>
<gene>
    <name evidence="2" type="ORF">Pa4123_79780</name>
</gene>
<reference evidence="2" key="1">
    <citation type="submission" date="2022-12" db="EMBL/GenBank/DDBJ databases">
        <title>New Phytohabitans aurantiacus sp. RD004123 nov., an actinomycete isolated from soil.</title>
        <authorList>
            <person name="Triningsih D.W."/>
            <person name="Harunari E."/>
            <person name="Igarashi Y."/>
        </authorList>
    </citation>
    <scope>NUCLEOTIDE SEQUENCE</scope>
    <source>
        <strain evidence="2">RD004123</strain>
    </source>
</reference>
<keyword evidence="3" id="KW-1185">Reference proteome</keyword>
<evidence type="ECO:0000259" key="1">
    <source>
        <dbReference type="SMART" id="SM01043"/>
    </source>
</evidence>
<sequence length="251" mass="28204">MLRVRLLGAFGVSAGPHLLSIGVAGQRLVAMLALAEQSVSRSRAAATLWPDIPESRASANLRATLWRLLRLPHRIVEATPFELRLPPDWQVDTRELVALARLLLDRTSVLTDAQLSAAIRINLYEDLLPNHTNEAWLHPERERFRQLRLHCLEALCERLTSARWHGAAVDCALAAVRADPHRESASIALINAHLAQGNYRDAVRHYDAYRSRLRQDLGAEPSPMFNQALLGRTQTAAPDIQRNFNPIRYTT</sequence>
<dbReference type="PANTHER" id="PTHR35807">
    <property type="entry name" value="TRANSCRIPTIONAL REGULATOR REDD-RELATED"/>
    <property type="match status" value="1"/>
</dbReference>
<evidence type="ECO:0000313" key="2">
    <source>
        <dbReference type="EMBL" id="GLI02700.1"/>
    </source>
</evidence>
<dbReference type="SUPFAM" id="SSF48452">
    <property type="entry name" value="TPR-like"/>
    <property type="match status" value="1"/>
</dbReference>
<dbReference type="InterPro" id="IPR005158">
    <property type="entry name" value="BTAD"/>
</dbReference>
<dbReference type="EMBL" id="BSDI01000068">
    <property type="protein sequence ID" value="GLI02700.1"/>
    <property type="molecule type" value="Genomic_DNA"/>
</dbReference>
<name>A0ABQ5R7R6_9ACTN</name>
<protein>
    <recommendedName>
        <fullName evidence="1">Bacterial transcriptional activator domain-containing protein</fullName>
    </recommendedName>
</protein>
<dbReference type="InterPro" id="IPR036388">
    <property type="entry name" value="WH-like_DNA-bd_sf"/>
</dbReference>
<comment type="caution">
    <text evidence="2">The sequence shown here is derived from an EMBL/GenBank/DDBJ whole genome shotgun (WGS) entry which is preliminary data.</text>
</comment>
<feature type="domain" description="Bacterial transcriptional activator" evidence="1">
    <location>
        <begin position="91"/>
        <end position="230"/>
    </location>
</feature>
<organism evidence="2 3">
    <name type="scientific">Phytohabitans aurantiacus</name>
    <dbReference type="NCBI Taxonomy" id="3016789"/>
    <lineage>
        <taxon>Bacteria</taxon>
        <taxon>Bacillati</taxon>
        <taxon>Actinomycetota</taxon>
        <taxon>Actinomycetes</taxon>
        <taxon>Micromonosporales</taxon>
        <taxon>Micromonosporaceae</taxon>
    </lineage>
</organism>
<dbReference type="InterPro" id="IPR051677">
    <property type="entry name" value="AfsR-DnrI-RedD_regulator"/>
</dbReference>
<evidence type="ECO:0000313" key="3">
    <source>
        <dbReference type="Proteomes" id="UP001144280"/>
    </source>
</evidence>
<dbReference type="Pfam" id="PF03704">
    <property type="entry name" value="BTAD"/>
    <property type="match status" value="1"/>
</dbReference>
<dbReference type="InterPro" id="IPR011990">
    <property type="entry name" value="TPR-like_helical_dom_sf"/>
</dbReference>
<dbReference type="Proteomes" id="UP001144280">
    <property type="component" value="Unassembled WGS sequence"/>
</dbReference>
<dbReference type="Gene3D" id="1.25.40.10">
    <property type="entry name" value="Tetratricopeptide repeat domain"/>
    <property type="match status" value="1"/>
</dbReference>
<proteinExistence type="predicted"/>
<accession>A0ABQ5R7R6</accession>
<dbReference type="Gene3D" id="1.10.10.10">
    <property type="entry name" value="Winged helix-like DNA-binding domain superfamily/Winged helix DNA-binding domain"/>
    <property type="match status" value="1"/>
</dbReference>